<accession>A0A210R7G0</accession>
<evidence type="ECO:0000256" key="5">
    <source>
        <dbReference type="ARBA" id="ARBA00022927"/>
    </source>
</evidence>
<evidence type="ECO:0000256" key="4">
    <source>
        <dbReference type="ARBA" id="ARBA00022833"/>
    </source>
</evidence>
<sequence>MENFNESQIKLLQELEVEMMQDLYQRASGVCLKKCMPPNDKDTELSKSEAVCIDKCIGKYLEIQEVVNKTLTSLQQEENAKVQAVMQGQAPK</sequence>
<dbReference type="PANTHER" id="PTHR11038">
    <property type="entry name" value="MITOCHONDRIAL IMPORT INNER MEMBRANE TRANSLOCASE SUBUNIT TIM10"/>
    <property type="match status" value="1"/>
</dbReference>
<proteinExistence type="inferred from homology"/>
<dbReference type="AlphaFoldDB" id="A0A210R7G0"/>
<evidence type="ECO:0000256" key="7">
    <source>
        <dbReference type="ARBA" id="ARBA00023128"/>
    </source>
</evidence>
<dbReference type="STRING" id="6573.A0A210R7G0"/>
<evidence type="ECO:0000256" key="2">
    <source>
        <dbReference type="ARBA" id="ARBA00022448"/>
    </source>
</evidence>
<evidence type="ECO:0000256" key="9">
    <source>
        <dbReference type="ARBA" id="ARBA00025311"/>
    </source>
</evidence>
<keyword evidence="8 10" id="KW-1015">Disulfide bond</keyword>
<evidence type="ECO:0000259" key="11">
    <source>
        <dbReference type="Pfam" id="PF02953"/>
    </source>
</evidence>
<keyword evidence="2 10" id="KW-0813">Transport</keyword>
<dbReference type="OrthoDB" id="274922at2759"/>
<keyword evidence="4" id="KW-0862">Zinc</keyword>
<name>A0A210R7G0_MIZYE</name>
<evidence type="ECO:0000313" key="12">
    <source>
        <dbReference type="EMBL" id="OWF56806.1"/>
    </source>
</evidence>
<comment type="domain">
    <text evidence="10">The twin CX3C motif contains 4 conserved Cys residues that form 2 disulfide bonds in the mitochondrial intermembrane space.</text>
</comment>
<dbReference type="InterPro" id="IPR004217">
    <property type="entry name" value="Tim10-like"/>
</dbReference>
<feature type="domain" description="Tim10-like" evidence="11">
    <location>
        <begin position="11"/>
        <end position="72"/>
    </location>
</feature>
<dbReference type="Gene3D" id="1.10.287.810">
    <property type="entry name" value="Mitochondrial import inner membrane translocase subunit tim13 like domains"/>
    <property type="match status" value="1"/>
</dbReference>
<keyword evidence="13" id="KW-1185">Reference proteome</keyword>
<protein>
    <recommendedName>
        <fullName evidence="10">Mitochondrial import inner membrane translocase subunit</fullName>
    </recommendedName>
</protein>
<evidence type="ECO:0000313" key="13">
    <source>
        <dbReference type="Proteomes" id="UP000242188"/>
    </source>
</evidence>
<dbReference type="EMBL" id="NEDP02000042">
    <property type="protein sequence ID" value="OWF56806.1"/>
    <property type="molecule type" value="Genomic_DNA"/>
</dbReference>
<organism evidence="12 13">
    <name type="scientific">Mizuhopecten yessoensis</name>
    <name type="common">Japanese scallop</name>
    <name type="synonym">Patinopecten yessoensis</name>
    <dbReference type="NCBI Taxonomy" id="6573"/>
    <lineage>
        <taxon>Eukaryota</taxon>
        <taxon>Metazoa</taxon>
        <taxon>Spiralia</taxon>
        <taxon>Lophotrochozoa</taxon>
        <taxon>Mollusca</taxon>
        <taxon>Bivalvia</taxon>
        <taxon>Autobranchia</taxon>
        <taxon>Pteriomorphia</taxon>
        <taxon>Pectinida</taxon>
        <taxon>Pectinoidea</taxon>
        <taxon>Pectinidae</taxon>
        <taxon>Mizuhopecten</taxon>
    </lineage>
</organism>
<evidence type="ECO:0000256" key="3">
    <source>
        <dbReference type="ARBA" id="ARBA00022723"/>
    </source>
</evidence>
<dbReference type="GO" id="GO:0005743">
    <property type="term" value="C:mitochondrial inner membrane"/>
    <property type="evidence" value="ECO:0007669"/>
    <property type="project" value="UniProtKB-SubCell"/>
</dbReference>
<gene>
    <name evidence="12" type="ORF">KP79_PYT16045</name>
</gene>
<comment type="similarity">
    <text evidence="1 10">Belongs to the small Tim family.</text>
</comment>
<keyword evidence="3" id="KW-0479">Metal-binding</keyword>
<keyword evidence="10" id="KW-0472">Membrane</keyword>
<dbReference type="GO" id="GO:0015031">
    <property type="term" value="P:protein transport"/>
    <property type="evidence" value="ECO:0007669"/>
    <property type="project" value="UniProtKB-KW"/>
</dbReference>
<comment type="function">
    <text evidence="10">Mitochondrial intermembrane chaperone that participates in the import and insertion of some multi-pass transmembrane proteins into the mitochondrial inner membrane. Also required for the transfer of beta-barrel precursors from the TOM complex to the sorting and assembly machinery (SAM complex) of the outer membrane. Acts as a chaperone-like protein that protects the hydrophobic precursors from aggregation and guide them through the mitochondrial intermembrane space.</text>
</comment>
<dbReference type="PANTHER" id="PTHR11038:SF16">
    <property type="entry name" value="MITOCHONDRIAL IMPORT INNER MEMBRANE TRANSLOCASE SUBUNIT TIM10"/>
    <property type="match status" value="1"/>
</dbReference>
<dbReference type="GO" id="GO:0045039">
    <property type="term" value="P:protein insertion into mitochondrial inner membrane"/>
    <property type="evidence" value="ECO:0007669"/>
    <property type="project" value="TreeGrafter"/>
</dbReference>
<keyword evidence="7 10" id="KW-0496">Mitochondrion</keyword>
<dbReference type="Proteomes" id="UP000242188">
    <property type="component" value="Unassembled WGS sequence"/>
</dbReference>
<reference evidence="12 13" key="1">
    <citation type="journal article" date="2017" name="Nat. Ecol. Evol.">
        <title>Scallop genome provides insights into evolution of bilaterian karyotype and development.</title>
        <authorList>
            <person name="Wang S."/>
            <person name="Zhang J."/>
            <person name="Jiao W."/>
            <person name="Li J."/>
            <person name="Xun X."/>
            <person name="Sun Y."/>
            <person name="Guo X."/>
            <person name="Huan P."/>
            <person name="Dong B."/>
            <person name="Zhang L."/>
            <person name="Hu X."/>
            <person name="Sun X."/>
            <person name="Wang J."/>
            <person name="Zhao C."/>
            <person name="Wang Y."/>
            <person name="Wang D."/>
            <person name="Huang X."/>
            <person name="Wang R."/>
            <person name="Lv J."/>
            <person name="Li Y."/>
            <person name="Zhang Z."/>
            <person name="Liu B."/>
            <person name="Lu W."/>
            <person name="Hui Y."/>
            <person name="Liang J."/>
            <person name="Zhou Z."/>
            <person name="Hou R."/>
            <person name="Li X."/>
            <person name="Liu Y."/>
            <person name="Li H."/>
            <person name="Ning X."/>
            <person name="Lin Y."/>
            <person name="Zhao L."/>
            <person name="Xing Q."/>
            <person name="Dou J."/>
            <person name="Li Y."/>
            <person name="Mao J."/>
            <person name="Guo H."/>
            <person name="Dou H."/>
            <person name="Li T."/>
            <person name="Mu C."/>
            <person name="Jiang W."/>
            <person name="Fu Q."/>
            <person name="Fu X."/>
            <person name="Miao Y."/>
            <person name="Liu J."/>
            <person name="Yu Q."/>
            <person name="Li R."/>
            <person name="Liao H."/>
            <person name="Li X."/>
            <person name="Kong Y."/>
            <person name="Jiang Z."/>
            <person name="Chourrout D."/>
            <person name="Li R."/>
            <person name="Bao Z."/>
        </authorList>
    </citation>
    <scope>NUCLEOTIDE SEQUENCE [LARGE SCALE GENOMIC DNA]</scope>
    <source>
        <strain evidence="12 13">PY_sf001</strain>
    </source>
</reference>
<evidence type="ECO:0000256" key="8">
    <source>
        <dbReference type="ARBA" id="ARBA00023157"/>
    </source>
</evidence>
<evidence type="ECO:0000256" key="10">
    <source>
        <dbReference type="RuleBase" id="RU367043"/>
    </source>
</evidence>
<comment type="function">
    <text evidence="9">Mitochondrial intermembrane chaperone that participates in the import and insertion of multi-pass transmembrane proteins into the mitochondrial inner membrane. May also be required for the transfer of beta-barrel precursors from the TOM complex to the sorting and assembly machinery (SAM complex) of the outer membrane. Acts as a chaperone-like protein that protects the hydrophobic precursors from aggregation and guide them through the mitochondrial intermembrane space.</text>
</comment>
<comment type="subcellular location">
    <subcellularLocation>
        <location evidence="10">Mitochondrion inner membrane</location>
        <topology evidence="10">Peripheral membrane protein</topology>
        <orientation evidence="10">Intermembrane side</orientation>
    </subcellularLocation>
</comment>
<comment type="caution">
    <text evidence="12">The sequence shown here is derived from an EMBL/GenBank/DDBJ whole genome shotgun (WGS) entry which is preliminary data.</text>
</comment>
<dbReference type="Pfam" id="PF02953">
    <property type="entry name" value="zf-Tim10_DDP"/>
    <property type="match status" value="1"/>
</dbReference>
<keyword evidence="10" id="KW-0999">Mitochondrion inner membrane</keyword>
<dbReference type="InterPro" id="IPR035427">
    <property type="entry name" value="Tim10-like_dom_sf"/>
</dbReference>
<comment type="subunit">
    <text evidence="10">Heterohexamer.</text>
</comment>
<dbReference type="GO" id="GO:0046872">
    <property type="term" value="F:metal ion binding"/>
    <property type="evidence" value="ECO:0007669"/>
    <property type="project" value="UniProtKB-KW"/>
</dbReference>
<keyword evidence="10" id="KW-0143">Chaperone</keyword>
<evidence type="ECO:0000256" key="6">
    <source>
        <dbReference type="ARBA" id="ARBA00023010"/>
    </source>
</evidence>
<evidence type="ECO:0000256" key="1">
    <source>
        <dbReference type="ARBA" id="ARBA00006720"/>
    </source>
</evidence>
<dbReference type="SUPFAM" id="SSF144122">
    <property type="entry name" value="Tim10-like"/>
    <property type="match status" value="1"/>
</dbReference>
<keyword evidence="6 10" id="KW-0811">Translocation</keyword>
<keyword evidence="5 10" id="KW-0653">Protein transport</keyword>